<reference evidence="4 5" key="1">
    <citation type="submission" date="2016-06" db="EMBL/GenBank/DDBJ databases">
        <title>Genome sequence of Porphyrobacter dokdonensis DSW-74.</title>
        <authorList>
            <person name="Kim J.F."/>
            <person name="Song J.Y."/>
        </authorList>
    </citation>
    <scope>NUCLEOTIDE SEQUENCE [LARGE SCALE GENOMIC DNA]</scope>
    <source>
        <strain evidence="4 5">DSW-74</strain>
    </source>
</reference>
<keyword evidence="3" id="KW-0732">Signal</keyword>
<gene>
    <name evidence="4" type="ORF">I603_2657</name>
</gene>
<dbReference type="Proteomes" id="UP000092484">
    <property type="component" value="Unassembled WGS sequence"/>
</dbReference>
<dbReference type="AlphaFoldDB" id="A0A1A7BEB0"/>
<evidence type="ECO:0000313" key="5">
    <source>
        <dbReference type="Proteomes" id="UP000092484"/>
    </source>
</evidence>
<dbReference type="STRING" id="1300349.I603_2657"/>
<dbReference type="PANTHER" id="PTHR13891">
    <property type="entry name" value="CYTOCHROME C OXIDASE ASSEMBLY FACTOR 7"/>
    <property type="match status" value="1"/>
</dbReference>
<accession>A0A1A7BEB0</accession>
<evidence type="ECO:0000256" key="1">
    <source>
        <dbReference type="ARBA" id="ARBA00008486"/>
    </source>
</evidence>
<keyword evidence="2" id="KW-0677">Repeat</keyword>
<dbReference type="Gene3D" id="1.25.40.10">
    <property type="entry name" value="Tetratricopeptide repeat domain"/>
    <property type="match status" value="2"/>
</dbReference>
<comment type="caution">
    <text evidence="4">The sequence shown here is derived from an EMBL/GenBank/DDBJ whole genome shotgun (WGS) entry which is preliminary data.</text>
</comment>
<dbReference type="Pfam" id="PF08238">
    <property type="entry name" value="Sel1"/>
    <property type="match status" value="6"/>
</dbReference>
<dbReference type="SMART" id="SM00671">
    <property type="entry name" value="SEL1"/>
    <property type="match status" value="5"/>
</dbReference>
<evidence type="ECO:0000256" key="2">
    <source>
        <dbReference type="ARBA" id="ARBA00022737"/>
    </source>
</evidence>
<proteinExistence type="inferred from homology"/>
<keyword evidence="5" id="KW-1185">Reference proteome</keyword>
<comment type="similarity">
    <text evidence="1">Belongs to the hcp beta-lactamase family.</text>
</comment>
<dbReference type="InterPro" id="IPR040239">
    <property type="entry name" value="HcpB-like"/>
</dbReference>
<dbReference type="EMBL" id="LZYB01000008">
    <property type="protein sequence ID" value="OBV10096.1"/>
    <property type="molecule type" value="Genomic_DNA"/>
</dbReference>
<feature type="chain" id="PRO_5039910687" evidence="3">
    <location>
        <begin position="23"/>
        <end position="417"/>
    </location>
</feature>
<protein>
    <submittedName>
        <fullName evidence="4">Sel1 domain protein repeat-containing protein</fullName>
    </submittedName>
</protein>
<dbReference type="RefSeq" id="WP_068865668.1">
    <property type="nucleotide sequence ID" value="NZ_LZYB01000008.1"/>
</dbReference>
<dbReference type="InterPro" id="IPR011990">
    <property type="entry name" value="TPR-like_helical_dom_sf"/>
</dbReference>
<dbReference type="SUPFAM" id="SSF81901">
    <property type="entry name" value="HCP-like"/>
    <property type="match status" value="2"/>
</dbReference>
<name>A0A1A7BEB0_9SPHN</name>
<feature type="signal peptide" evidence="3">
    <location>
        <begin position="1"/>
        <end position="22"/>
    </location>
</feature>
<evidence type="ECO:0000313" key="4">
    <source>
        <dbReference type="EMBL" id="OBV10096.1"/>
    </source>
</evidence>
<dbReference type="PANTHER" id="PTHR13891:SF1">
    <property type="entry name" value="CYTOCHROME C OXIDASE ASSEMBLY FACTOR 7"/>
    <property type="match status" value="1"/>
</dbReference>
<organism evidence="4 5">
    <name type="scientific">Erythrobacter dokdonensis DSW-74</name>
    <dbReference type="NCBI Taxonomy" id="1300349"/>
    <lineage>
        <taxon>Bacteria</taxon>
        <taxon>Pseudomonadati</taxon>
        <taxon>Pseudomonadota</taxon>
        <taxon>Alphaproteobacteria</taxon>
        <taxon>Sphingomonadales</taxon>
        <taxon>Erythrobacteraceae</taxon>
        <taxon>Erythrobacter/Porphyrobacter group</taxon>
        <taxon>Erythrobacter</taxon>
    </lineage>
</organism>
<sequence length="417" mass="44817">MFRWLLVLCAALLVLPAGEAFAQSKEVAEAKKAYAQKKPDKARALLAKACEKRSGEGCDLLALMQLDGEGGPQDIPAATANLVKACDMTYALSCETATQIYLGGARGKGQIPVDDKKAVSLAHFGCRWGSAGSCTDMSFFYANGRGVEKDPVKAREYAYKACSAGHATGCSNYGYFLQVGTGGPVDKAGAYLYLDKACKAGNKGGCDNLAQYFPNGAPGAGQGSGGAGQLARGLQSFNSKLYADAYSLLRPFAEQGEVKAEYTVGWMLAYGQGTNRDYLDAARFLASAARKGDKESLSVLQTIAPKVREAEFVYMIDSVGPDMSTLANFAYEVEVYCRFGGRNCTTWKQRYNQAERANNQRAFAEQMARAWAPLAEPRAGFGNDPRRGGETFGACIRRQTRTRGVTAGTTLLDFDCY</sequence>
<dbReference type="InterPro" id="IPR006597">
    <property type="entry name" value="Sel1-like"/>
</dbReference>
<evidence type="ECO:0000256" key="3">
    <source>
        <dbReference type="SAM" id="SignalP"/>
    </source>
</evidence>